<sequence length="440" mass="48513">MDLFADIERENVERSRPLAERMRPRQLDEVIGQETVLGEGKLLRRMLLAGRLGSIILYGPPGTGKTTLARVIAQHSQSRFAELNAAGCGVKEVRAALDEARDHLRSGGERTLLFVDEIHHFNRSQQDILLPDVEKGTVTLIGATTLNPFFALNAPLVSRSQLFMLEPLDIEQIEQVLKRAIADKARGFGKLDLTVTDDAVHFLAVMCDGDARRALTALEIAVNSFPESKPIHVDKSVAEDSIQRKAIVHDPSGDEHYDLASALIKSMRGSDPDAAIYWLARMLEAGEDPRFIARRLIIFASEDIGQADPTSLLVAEAVGRAVDVIGLPECQLNLSQGVLHLATAPKSNSTTTAIAAARKDVREGRTVAVPKHLRDAHYAGAKEIGHGEGYQYPHNDPRGFVEQEYLSVSVRYYEPTEHGREKEVAERMERLRGEGESTQP</sequence>
<dbReference type="GO" id="GO:0017116">
    <property type="term" value="F:single-stranded DNA helicase activity"/>
    <property type="evidence" value="ECO:0007669"/>
    <property type="project" value="TreeGrafter"/>
</dbReference>
<dbReference type="Gene3D" id="1.10.3710.10">
    <property type="entry name" value="DNA polymerase III clamp loader subunits, C-terminal domain"/>
    <property type="match status" value="1"/>
</dbReference>
<dbReference type="CDD" id="cd18139">
    <property type="entry name" value="HLD_clamp_RarA"/>
    <property type="match status" value="1"/>
</dbReference>
<dbReference type="InterPro" id="IPR003959">
    <property type="entry name" value="ATPase_AAA_core"/>
</dbReference>
<dbReference type="RefSeq" id="WP_145254602.1">
    <property type="nucleotide sequence ID" value="NZ_CP036279.1"/>
</dbReference>
<protein>
    <recommendedName>
        <fullName evidence="3">Replication-associated recombination protein A</fullName>
    </recommendedName>
</protein>
<dbReference type="GO" id="GO:0003677">
    <property type="term" value="F:DNA binding"/>
    <property type="evidence" value="ECO:0007669"/>
    <property type="project" value="InterPro"/>
</dbReference>
<dbReference type="Pfam" id="PF12002">
    <property type="entry name" value="MgsA_C"/>
    <property type="match status" value="1"/>
</dbReference>
<dbReference type="GO" id="GO:0008047">
    <property type="term" value="F:enzyme activator activity"/>
    <property type="evidence" value="ECO:0007669"/>
    <property type="project" value="TreeGrafter"/>
</dbReference>
<feature type="region of interest" description="Disordered" evidence="6">
    <location>
        <begin position="416"/>
        <end position="440"/>
    </location>
</feature>
<dbReference type="SUPFAM" id="SSF48019">
    <property type="entry name" value="post-AAA+ oligomerization domain-like"/>
    <property type="match status" value="1"/>
</dbReference>
<dbReference type="Gene3D" id="3.40.50.300">
    <property type="entry name" value="P-loop containing nucleotide triphosphate hydrolases"/>
    <property type="match status" value="1"/>
</dbReference>
<evidence type="ECO:0000256" key="5">
    <source>
        <dbReference type="ARBA" id="ARBA00022840"/>
    </source>
</evidence>
<dbReference type="AlphaFoldDB" id="A0A518AYK7"/>
<dbReference type="SMART" id="SM00382">
    <property type="entry name" value="AAA"/>
    <property type="match status" value="1"/>
</dbReference>
<dbReference type="Pfam" id="PF00004">
    <property type="entry name" value="AAA"/>
    <property type="match status" value="1"/>
</dbReference>
<evidence type="ECO:0000256" key="3">
    <source>
        <dbReference type="ARBA" id="ARBA00020776"/>
    </source>
</evidence>
<evidence type="ECO:0000259" key="7">
    <source>
        <dbReference type="SMART" id="SM00382"/>
    </source>
</evidence>
<organism evidence="8 9">
    <name type="scientific">Kolteria novifilia</name>
    <dbReference type="NCBI Taxonomy" id="2527975"/>
    <lineage>
        <taxon>Bacteria</taxon>
        <taxon>Pseudomonadati</taxon>
        <taxon>Planctomycetota</taxon>
        <taxon>Planctomycetia</taxon>
        <taxon>Kolteriales</taxon>
        <taxon>Kolteriaceae</taxon>
        <taxon>Kolteria</taxon>
    </lineage>
</organism>
<comment type="function">
    <text evidence="1">DNA-dependent ATPase that plays important roles in cellular responses to stalled DNA replication processes.</text>
</comment>
<keyword evidence="4" id="KW-0547">Nucleotide-binding</keyword>
<dbReference type="Gene3D" id="1.10.8.60">
    <property type="match status" value="1"/>
</dbReference>
<dbReference type="InterPro" id="IPR003593">
    <property type="entry name" value="AAA+_ATPase"/>
</dbReference>
<dbReference type="KEGG" id="knv:Pan216_06120"/>
<proteinExistence type="inferred from homology"/>
<dbReference type="Pfam" id="PF16193">
    <property type="entry name" value="AAA_assoc_2"/>
    <property type="match status" value="1"/>
</dbReference>
<dbReference type="OrthoDB" id="9778364at2"/>
<dbReference type="InterPro" id="IPR008921">
    <property type="entry name" value="DNA_pol3_clamp-load_cplx_C"/>
</dbReference>
<dbReference type="CDD" id="cd00009">
    <property type="entry name" value="AAA"/>
    <property type="match status" value="1"/>
</dbReference>
<evidence type="ECO:0000256" key="2">
    <source>
        <dbReference type="ARBA" id="ARBA00008959"/>
    </source>
</evidence>
<gene>
    <name evidence="8" type="primary">rarA</name>
    <name evidence="8" type="ORF">Pan216_06120</name>
</gene>
<dbReference type="SUPFAM" id="SSF52540">
    <property type="entry name" value="P-loop containing nucleoside triphosphate hydrolases"/>
    <property type="match status" value="1"/>
</dbReference>
<keyword evidence="5" id="KW-0067">ATP-binding</keyword>
<dbReference type="Gene3D" id="1.20.272.10">
    <property type="match status" value="1"/>
</dbReference>
<keyword evidence="9" id="KW-1185">Reference proteome</keyword>
<dbReference type="FunFam" id="1.10.3710.10:FF:000003">
    <property type="entry name" value="ATPase, AAA family protein"/>
    <property type="match status" value="1"/>
</dbReference>
<evidence type="ECO:0000256" key="1">
    <source>
        <dbReference type="ARBA" id="ARBA00002393"/>
    </source>
</evidence>
<dbReference type="InterPro" id="IPR051314">
    <property type="entry name" value="AAA_ATPase_RarA/MGS1/WRNIP1"/>
</dbReference>
<evidence type="ECO:0000256" key="6">
    <source>
        <dbReference type="SAM" id="MobiDB-lite"/>
    </source>
</evidence>
<dbReference type="GO" id="GO:0006261">
    <property type="term" value="P:DNA-templated DNA replication"/>
    <property type="evidence" value="ECO:0007669"/>
    <property type="project" value="TreeGrafter"/>
</dbReference>
<comment type="similarity">
    <text evidence="2">Belongs to the AAA ATPase family. RarA/MGS1/WRNIP1 subfamily.</text>
</comment>
<dbReference type="GO" id="GO:0000731">
    <property type="term" value="P:DNA synthesis involved in DNA repair"/>
    <property type="evidence" value="ECO:0007669"/>
    <property type="project" value="TreeGrafter"/>
</dbReference>
<evidence type="ECO:0000313" key="8">
    <source>
        <dbReference type="EMBL" id="QDU59780.1"/>
    </source>
</evidence>
<dbReference type="FunFam" id="1.10.8.60:FF:000029">
    <property type="entry name" value="Replication-associated recombination protein A"/>
    <property type="match status" value="1"/>
</dbReference>
<dbReference type="InterPro" id="IPR027417">
    <property type="entry name" value="P-loop_NTPase"/>
</dbReference>
<accession>A0A518AYK7</accession>
<dbReference type="InterPro" id="IPR021886">
    <property type="entry name" value="MgsA_C"/>
</dbReference>
<dbReference type="PANTHER" id="PTHR13779">
    <property type="entry name" value="WERNER HELICASE-INTERACTING PROTEIN 1 FAMILY MEMBER"/>
    <property type="match status" value="1"/>
</dbReference>
<dbReference type="GO" id="GO:0016887">
    <property type="term" value="F:ATP hydrolysis activity"/>
    <property type="evidence" value="ECO:0007669"/>
    <property type="project" value="InterPro"/>
</dbReference>
<dbReference type="InterPro" id="IPR032423">
    <property type="entry name" value="AAA_assoc_2"/>
</dbReference>
<evidence type="ECO:0000256" key="4">
    <source>
        <dbReference type="ARBA" id="ARBA00022741"/>
    </source>
</evidence>
<evidence type="ECO:0000313" key="9">
    <source>
        <dbReference type="Proteomes" id="UP000317093"/>
    </source>
</evidence>
<name>A0A518AYK7_9BACT</name>
<dbReference type="PANTHER" id="PTHR13779:SF7">
    <property type="entry name" value="ATPASE WRNIP1"/>
    <property type="match status" value="1"/>
</dbReference>
<feature type="domain" description="AAA+ ATPase" evidence="7">
    <location>
        <begin position="51"/>
        <end position="168"/>
    </location>
</feature>
<reference evidence="8 9" key="1">
    <citation type="submission" date="2019-02" db="EMBL/GenBank/DDBJ databases">
        <title>Deep-cultivation of Planctomycetes and their phenomic and genomic characterization uncovers novel biology.</title>
        <authorList>
            <person name="Wiegand S."/>
            <person name="Jogler M."/>
            <person name="Boedeker C."/>
            <person name="Pinto D."/>
            <person name="Vollmers J."/>
            <person name="Rivas-Marin E."/>
            <person name="Kohn T."/>
            <person name="Peeters S.H."/>
            <person name="Heuer A."/>
            <person name="Rast P."/>
            <person name="Oberbeckmann S."/>
            <person name="Bunk B."/>
            <person name="Jeske O."/>
            <person name="Meyerdierks A."/>
            <person name="Storesund J.E."/>
            <person name="Kallscheuer N."/>
            <person name="Luecker S."/>
            <person name="Lage O.M."/>
            <person name="Pohl T."/>
            <person name="Merkel B.J."/>
            <person name="Hornburger P."/>
            <person name="Mueller R.-W."/>
            <person name="Bruemmer F."/>
            <person name="Labrenz M."/>
            <person name="Spormann A.M."/>
            <person name="Op den Camp H."/>
            <person name="Overmann J."/>
            <person name="Amann R."/>
            <person name="Jetten M.S.M."/>
            <person name="Mascher T."/>
            <person name="Medema M.H."/>
            <person name="Devos D.P."/>
            <person name="Kaster A.-K."/>
            <person name="Ovreas L."/>
            <person name="Rohde M."/>
            <person name="Galperin M.Y."/>
            <person name="Jogler C."/>
        </authorList>
    </citation>
    <scope>NUCLEOTIDE SEQUENCE [LARGE SCALE GENOMIC DNA]</scope>
    <source>
        <strain evidence="8 9">Pan216</strain>
    </source>
</reference>
<dbReference type="GO" id="GO:0005524">
    <property type="term" value="F:ATP binding"/>
    <property type="evidence" value="ECO:0007669"/>
    <property type="project" value="UniProtKB-KW"/>
</dbReference>
<dbReference type="EMBL" id="CP036279">
    <property type="protein sequence ID" value="QDU59780.1"/>
    <property type="molecule type" value="Genomic_DNA"/>
</dbReference>
<dbReference type="FunFam" id="3.40.50.300:FF:000345">
    <property type="entry name" value="AAA family ATPase"/>
    <property type="match status" value="1"/>
</dbReference>
<dbReference type="FunFam" id="1.20.272.10:FF:000001">
    <property type="entry name" value="Putative AAA family ATPase"/>
    <property type="match status" value="1"/>
</dbReference>
<dbReference type="Proteomes" id="UP000317093">
    <property type="component" value="Chromosome"/>
</dbReference>